<accession>A0A1X1W4W7</accession>
<feature type="transmembrane region" description="Helical" evidence="1">
    <location>
        <begin position="21"/>
        <end position="42"/>
    </location>
</feature>
<dbReference type="AlphaFoldDB" id="A0A1X1W4W7"/>
<sequence>MAGTVEFPKTRNVLGGETQRTWLTSVFALAASLAMMLVASPATVSPVAHWVVSSIALATALVVFVAGLHAWGEMVSSAQAAGVVER</sequence>
<keyword evidence="1" id="KW-0812">Transmembrane</keyword>
<keyword evidence="1" id="KW-0472">Membrane</keyword>
<dbReference type="EMBL" id="LQPC01000073">
    <property type="protein sequence ID" value="ORV81665.1"/>
    <property type="molecule type" value="Genomic_DNA"/>
</dbReference>
<dbReference type="Proteomes" id="UP000193622">
    <property type="component" value="Unassembled WGS sequence"/>
</dbReference>
<protein>
    <submittedName>
        <fullName evidence="2">Uncharacterized protein</fullName>
    </submittedName>
</protein>
<reference evidence="2 3" key="1">
    <citation type="submission" date="2016-01" db="EMBL/GenBank/DDBJ databases">
        <title>The new phylogeny of the genus Mycobacterium.</title>
        <authorList>
            <person name="Tarcisio F."/>
            <person name="Conor M."/>
            <person name="Antonella G."/>
            <person name="Elisabetta G."/>
            <person name="Giulia F.S."/>
            <person name="Sara T."/>
            <person name="Anna F."/>
            <person name="Clotilde B."/>
            <person name="Roberto B."/>
            <person name="Veronica D.S."/>
            <person name="Fabio R."/>
            <person name="Monica P."/>
            <person name="Olivier J."/>
            <person name="Enrico T."/>
            <person name="Nicola S."/>
        </authorList>
    </citation>
    <scope>NUCLEOTIDE SEQUENCE [LARGE SCALE GENOMIC DNA]</scope>
    <source>
        <strain evidence="2 3">DSM 45541</strain>
    </source>
</reference>
<keyword evidence="1" id="KW-1133">Transmembrane helix</keyword>
<organism evidence="2 3">
    <name type="scientific">Mycolicibacterium iranicum</name>
    <name type="common">Mycobacterium iranicum</name>
    <dbReference type="NCBI Taxonomy" id="912594"/>
    <lineage>
        <taxon>Bacteria</taxon>
        <taxon>Bacillati</taxon>
        <taxon>Actinomycetota</taxon>
        <taxon>Actinomycetes</taxon>
        <taxon>Mycobacteriales</taxon>
        <taxon>Mycobacteriaceae</taxon>
        <taxon>Mycolicibacterium</taxon>
    </lineage>
</organism>
<proteinExistence type="predicted"/>
<name>A0A1X1W4W7_MYCIR</name>
<comment type="caution">
    <text evidence="2">The sequence shown here is derived from an EMBL/GenBank/DDBJ whole genome shotgun (WGS) entry which is preliminary data.</text>
</comment>
<dbReference type="RefSeq" id="WP_085178299.1">
    <property type="nucleotide sequence ID" value="NZ_LQPC01000073.1"/>
</dbReference>
<evidence type="ECO:0000313" key="2">
    <source>
        <dbReference type="EMBL" id="ORV81665.1"/>
    </source>
</evidence>
<feature type="transmembrane region" description="Helical" evidence="1">
    <location>
        <begin position="48"/>
        <end position="71"/>
    </location>
</feature>
<evidence type="ECO:0000256" key="1">
    <source>
        <dbReference type="SAM" id="Phobius"/>
    </source>
</evidence>
<evidence type="ECO:0000313" key="3">
    <source>
        <dbReference type="Proteomes" id="UP000193622"/>
    </source>
</evidence>
<gene>
    <name evidence="2" type="ORF">AWC12_28885</name>
</gene>